<reference evidence="2 3" key="1">
    <citation type="journal article" date="2013" name="Genome Announc.">
        <title>Draft Genome Sequence of Pseudomonas fluorescens LMG 5329, a White Line-Inducing Principle-Producing Bioindicator for the Mushroom Pathogen Pseudomonas tolaasii.</title>
        <authorList>
            <person name="Ghequire M.G."/>
            <person name="Rokni-Zadeh H."/>
            <person name="Zarrineh P."/>
            <person name="De Mot R."/>
        </authorList>
    </citation>
    <scope>NUCLEOTIDE SEQUENCE [LARGE SCALE GENOMIC DNA]</scope>
    <source>
        <strain evidence="2 3">LMG 5329</strain>
    </source>
</reference>
<accession>A0A0A1Z5S3</accession>
<dbReference type="EMBL" id="ASGY01000017">
    <property type="protein sequence ID" value="KGE69640.1"/>
    <property type="molecule type" value="Genomic_DNA"/>
</dbReference>
<keyword evidence="1" id="KW-0732">Signal</keyword>
<feature type="signal peptide" evidence="1">
    <location>
        <begin position="1"/>
        <end position="23"/>
    </location>
</feature>
<evidence type="ECO:0000313" key="2">
    <source>
        <dbReference type="EMBL" id="KGE69640.1"/>
    </source>
</evidence>
<name>A0A0A1Z5S3_PSEFL</name>
<evidence type="ECO:0000313" key="3">
    <source>
        <dbReference type="Proteomes" id="UP000030060"/>
    </source>
</evidence>
<dbReference type="OrthoDB" id="9797548at2"/>
<feature type="chain" id="PRO_5001996558" description="Lipoprotein" evidence="1">
    <location>
        <begin position="24"/>
        <end position="195"/>
    </location>
</feature>
<organism evidence="2 3">
    <name type="scientific">Pseudomonas fluorescens LMG 5329</name>
    <dbReference type="NCBI Taxonomy" id="1324332"/>
    <lineage>
        <taxon>Bacteria</taxon>
        <taxon>Pseudomonadati</taxon>
        <taxon>Pseudomonadota</taxon>
        <taxon>Gammaproteobacteria</taxon>
        <taxon>Pseudomonadales</taxon>
        <taxon>Pseudomonadaceae</taxon>
        <taxon>Pseudomonas</taxon>
    </lineage>
</organism>
<dbReference type="Proteomes" id="UP000030060">
    <property type="component" value="Unassembled WGS sequence"/>
</dbReference>
<dbReference type="PROSITE" id="PS51257">
    <property type="entry name" value="PROKAR_LIPOPROTEIN"/>
    <property type="match status" value="1"/>
</dbReference>
<proteinExistence type="predicted"/>
<comment type="caution">
    <text evidence="2">The sequence shown here is derived from an EMBL/GenBank/DDBJ whole genome shotgun (WGS) entry which is preliminary data.</text>
</comment>
<protein>
    <recommendedName>
        <fullName evidence="4">Lipoprotein</fullName>
    </recommendedName>
</protein>
<sequence>MKGLIKHCLVLAAALLTGCVSYSQHELPAVQTWPPTANAPAQKPTAYVRTTAQNHVNGGPGNAAVGAPVVLWEKAVADTFQQSNRFSRVSTDKVDSDLYVDATLHNNEEYSPVSAFITGFTFCIIPTTAKNVFTLETVFKDKDGKELGRVKKSESVRTWVHLVLIVGLPFQTDTREVVEALTRSTLDEAVQRKLL</sequence>
<evidence type="ECO:0000256" key="1">
    <source>
        <dbReference type="SAM" id="SignalP"/>
    </source>
</evidence>
<evidence type="ECO:0008006" key="4">
    <source>
        <dbReference type="Google" id="ProtNLM"/>
    </source>
</evidence>
<dbReference type="AlphaFoldDB" id="A0A0A1Z5S3"/>
<dbReference type="RefSeq" id="WP_038842458.1">
    <property type="nucleotide sequence ID" value="NZ_ASGY01000017.1"/>
</dbReference>
<gene>
    <name evidence="2" type="ORF">K814_0102005</name>
</gene>